<keyword evidence="2" id="KW-0547">Nucleotide-binding</keyword>
<dbReference type="SUPFAM" id="SSF52540">
    <property type="entry name" value="P-loop containing nucleoside triphosphate hydrolases"/>
    <property type="match status" value="1"/>
</dbReference>
<dbReference type="Proteomes" id="UP000193749">
    <property type="component" value="Unassembled WGS sequence"/>
</dbReference>
<dbReference type="InterPro" id="IPR001482">
    <property type="entry name" value="T2SS/T4SS_dom"/>
</dbReference>
<proteinExistence type="inferred from homology"/>
<keyword evidence="6" id="KW-1185">Reference proteome</keyword>
<dbReference type="Pfam" id="PF00437">
    <property type="entry name" value="T2SSE"/>
    <property type="match status" value="1"/>
</dbReference>
<dbReference type="OrthoDB" id="5790493at2"/>
<comment type="caution">
    <text evidence="5">The sequence shown here is derived from an EMBL/GenBank/DDBJ whole genome shotgun (WGS) entry which is preliminary data.</text>
</comment>
<keyword evidence="3" id="KW-0067">ATP-binding</keyword>
<dbReference type="PANTHER" id="PTHR30258:SF1">
    <property type="entry name" value="PROTEIN TRANSPORT PROTEIN HOFB HOMOLOG"/>
    <property type="match status" value="1"/>
</dbReference>
<evidence type="ECO:0000313" key="5">
    <source>
        <dbReference type="EMBL" id="ORM90180.1"/>
    </source>
</evidence>
<evidence type="ECO:0000256" key="3">
    <source>
        <dbReference type="ARBA" id="ARBA00022840"/>
    </source>
</evidence>
<feature type="domain" description="Bacterial type II secretion system protein E" evidence="4">
    <location>
        <begin position="94"/>
        <end position="494"/>
    </location>
</feature>
<dbReference type="InterPro" id="IPR027417">
    <property type="entry name" value="P-loop_NTPase"/>
</dbReference>
<organism evidence="5 6">
    <name type="scientific">Pantoea cypripedii</name>
    <name type="common">Pectobacterium cypripedii</name>
    <name type="synonym">Erwinia cypripedii</name>
    <dbReference type="NCBI Taxonomy" id="55209"/>
    <lineage>
        <taxon>Bacteria</taxon>
        <taxon>Pseudomonadati</taxon>
        <taxon>Pseudomonadota</taxon>
        <taxon>Gammaproteobacteria</taxon>
        <taxon>Enterobacterales</taxon>
        <taxon>Erwiniaceae</taxon>
        <taxon>Pantoea</taxon>
    </lineage>
</organism>
<evidence type="ECO:0000256" key="2">
    <source>
        <dbReference type="ARBA" id="ARBA00022741"/>
    </source>
</evidence>
<protein>
    <submittedName>
        <fullName evidence="5">Nucleotide-binding protein</fullName>
    </submittedName>
</protein>
<evidence type="ECO:0000256" key="1">
    <source>
        <dbReference type="ARBA" id="ARBA00006611"/>
    </source>
</evidence>
<dbReference type="CDD" id="cd01129">
    <property type="entry name" value="PulE-GspE-like"/>
    <property type="match status" value="1"/>
</dbReference>
<dbReference type="Gene3D" id="3.40.50.300">
    <property type="entry name" value="P-loop containing nucleotide triphosphate hydrolases"/>
    <property type="match status" value="1"/>
</dbReference>
<dbReference type="AlphaFoldDB" id="A0A1X1EMJ3"/>
<dbReference type="GO" id="GO:0016887">
    <property type="term" value="F:ATP hydrolysis activity"/>
    <property type="evidence" value="ECO:0007669"/>
    <property type="project" value="TreeGrafter"/>
</dbReference>
<dbReference type="PANTHER" id="PTHR30258">
    <property type="entry name" value="TYPE II SECRETION SYSTEM PROTEIN GSPE-RELATED"/>
    <property type="match status" value="1"/>
</dbReference>
<dbReference type="EMBL" id="MLJI01000002">
    <property type="protein sequence ID" value="ORM90180.1"/>
    <property type="molecule type" value="Genomic_DNA"/>
</dbReference>
<dbReference type="GO" id="GO:0005886">
    <property type="term" value="C:plasma membrane"/>
    <property type="evidence" value="ECO:0007669"/>
    <property type="project" value="TreeGrafter"/>
</dbReference>
<dbReference type="RefSeq" id="WP_084879909.1">
    <property type="nucleotide sequence ID" value="NZ_JAGGMY010000003.1"/>
</dbReference>
<comment type="similarity">
    <text evidence="1">Belongs to the GSP E family.</text>
</comment>
<dbReference type="STRING" id="55209.HA50_26925"/>
<name>A0A1X1EMJ3_PANCY</name>
<evidence type="ECO:0000313" key="6">
    <source>
        <dbReference type="Proteomes" id="UP000193749"/>
    </source>
</evidence>
<gene>
    <name evidence="5" type="ORF">HA50_26925</name>
</gene>
<dbReference type="GO" id="GO:0005524">
    <property type="term" value="F:ATP binding"/>
    <property type="evidence" value="ECO:0007669"/>
    <property type="project" value="UniProtKB-KW"/>
</dbReference>
<accession>A0A1X1EMJ3</accession>
<sequence length="518" mass="57689">MVNNPVLLTVPDALQNIVVLTRDPETPEVTLACISAADSARAEIHAFLASLLARSDLDVRLNEMSPVDFENLKKDKGHHTQTPATAQSQQASEVQLRVINMMREAQQVRASDLHIDVRRKHTTLQVRVYGLLWKLKPLSRADGMSMLSTTFQTMCDVMSHNHFKDYQPQDARMKKEFLGAANLFGARYAHINTPQGVFAVLRLIPDDGSAPPSPEELGFLPQQIALIREMLERPNGIIINSGPVGSGKSTSGRSFMHYWLQVTNNQLRIITQEDPVEGEVDGVIHSSVTGDRASEEDIETAWLRGRRAMLRLDPDMVYIGEIRDYDSAMASINFAEAGRLVVTTQHANSPLGNLNRLQIIGIPAGWLRSSRLFTGLIAQRLLPTLCPDCARHMEDAGLTREQTDFIRHWFSTEEQTQLRFRNPAGCQTCVLNVLGTHIGHGLKGRTVAAEVMRPTPDILRAYHEQGEDAARQIWLDQGGITLSQHARIRVLEGRVDPLIAHKITPFDDSEGNGDLYGN</sequence>
<dbReference type="Gene3D" id="3.30.450.90">
    <property type="match status" value="1"/>
</dbReference>
<evidence type="ECO:0000259" key="4">
    <source>
        <dbReference type="Pfam" id="PF00437"/>
    </source>
</evidence>
<reference evidence="5 6" key="1">
    <citation type="journal article" date="2017" name="Antonie Van Leeuwenhoek">
        <title>Phylogenomic resolution of the bacterial genus Pantoea and its relationship with Erwinia and Tatumella.</title>
        <authorList>
            <person name="Palmer M."/>
            <person name="Steenkamp E.T."/>
            <person name="Coetzee M.P."/>
            <person name="Chan W.Y."/>
            <person name="van Zyl E."/>
            <person name="De Maayer P."/>
            <person name="Coutinho T.A."/>
            <person name="Blom J."/>
            <person name="Smits T.H."/>
            <person name="Duffy B."/>
            <person name="Venter S.N."/>
        </authorList>
    </citation>
    <scope>NUCLEOTIDE SEQUENCE [LARGE SCALE GENOMIC DNA]</scope>
    <source>
        <strain evidence="5 6">LMG 2657</strain>
    </source>
</reference>